<organism evidence="1 2">
    <name type="scientific">Lactuca virosa</name>
    <dbReference type="NCBI Taxonomy" id="75947"/>
    <lineage>
        <taxon>Eukaryota</taxon>
        <taxon>Viridiplantae</taxon>
        <taxon>Streptophyta</taxon>
        <taxon>Embryophyta</taxon>
        <taxon>Tracheophyta</taxon>
        <taxon>Spermatophyta</taxon>
        <taxon>Magnoliopsida</taxon>
        <taxon>eudicotyledons</taxon>
        <taxon>Gunneridae</taxon>
        <taxon>Pentapetalae</taxon>
        <taxon>asterids</taxon>
        <taxon>campanulids</taxon>
        <taxon>Asterales</taxon>
        <taxon>Asteraceae</taxon>
        <taxon>Cichorioideae</taxon>
        <taxon>Cichorieae</taxon>
        <taxon>Lactucinae</taxon>
        <taxon>Lactuca</taxon>
    </lineage>
</organism>
<evidence type="ECO:0000313" key="1">
    <source>
        <dbReference type="EMBL" id="CAH1424510.1"/>
    </source>
</evidence>
<dbReference type="AlphaFoldDB" id="A0AAU9MCM9"/>
<comment type="caution">
    <text evidence="1">The sequence shown here is derived from an EMBL/GenBank/DDBJ whole genome shotgun (WGS) entry which is preliminary data.</text>
</comment>
<dbReference type="PANTHER" id="PTHR47481">
    <property type="match status" value="1"/>
</dbReference>
<dbReference type="Pfam" id="PF14223">
    <property type="entry name" value="Retrotran_gag_2"/>
    <property type="match status" value="1"/>
</dbReference>
<dbReference type="PANTHER" id="PTHR47481:SF40">
    <property type="entry name" value="RETROTRANSPOSON GAG DOMAIN-CONTAINING PROTEIN"/>
    <property type="match status" value="1"/>
</dbReference>
<protein>
    <submittedName>
        <fullName evidence="1">Uncharacterized protein</fullName>
    </submittedName>
</protein>
<keyword evidence="2" id="KW-1185">Reference proteome</keyword>
<accession>A0AAU9MCM9</accession>
<evidence type="ECO:0000313" key="2">
    <source>
        <dbReference type="Proteomes" id="UP001157418"/>
    </source>
</evidence>
<gene>
    <name evidence="1" type="ORF">LVIROSA_LOCUS11708</name>
</gene>
<dbReference type="Proteomes" id="UP001157418">
    <property type="component" value="Unassembled WGS sequence"/>
</dbReference>
<reference evidence="1 2" key="1">
    <citation type="submission" date="2022-01" db="EMBL/GenBank/DDBJ databases">
        <authorList>
            <person name="Xiong W."/>
            <person name="Schranz E."/>
        </authorList>
    </citation>
    <scope>NUCLEOTIDE SEQUENCE [LARGE SCALE GENOMIC DNA]</scope>
</reference>
<name>A0AAU9MCM9_9ASTR</name>
<proteinExistence type="predicted"/>
<dbReference type="EMBL" id="CAKMRJ010001679">
    <property type="protein sequence ID" value="CAH1424510.1"/>
    <property type="molecule type" value="Genomic_DNA"/>
</dbReference>
<sequence length="222" mass="25121">MRGGIQSQRFTCKAIHPIYTVTNIQNKVRVLDGIKATYSSWVRLFKLHAQVYKVLTHIDGAAPPANTDPAYETWSKIDAIVLQWIYGTLSDDLLVRVLDQTTALDAWNKVKDIFLNNKSSRTAALENKFNNLTLRAMSFLEAYYQRLKDLASRLEDVECPVSANRLVLQLVRGLPSEFDTIAALINQSLPHRTRHVPCFNLSGNANALERRHQPTLYILALG</sequence>